<protein>
    <submittedName>
        <fullName evidence="1">Uncharacterized protein</fullName>
    </submittedName>
</protein>
<dbReference type="Gramene" id="Mp7g12560.2">
    <property type="protein sequence ID" value="Mp7g12560.2.cds"/>
    <property type="gene ID" value="Mp7g12560"/>
</dbReference>
<evidence type="ECO:0000313" key="2">
    <source>
        <dbReference type="Proteomes" id="UP000244005"/>
    </source>
</evidence>
<reference evidence="1" key="2">
    <citation type="submission" date="2017-12" db="EMBL/GenBank/DDBJ databases">
        <title>WGS assembly of Marchantia polymorpha.</title>
        <authorList>
            <person name="Bowman J.L."/>
            <person name="Kohchi T."/>
            <person name="Yamato K.T."/>
            <person name="Jenkins J."/>
            <person name="Shu S."/>
            <person name="Ishizaki K."/>
            <person name="Yamaoka S."/>
            <person name="Nishihama R."/>
            <person name="Nakamura Y."/>
            <person name="Berger F."/>
            <person name="Adam C."/>
            <person name="Aki S.S."/>
            <person name="Althoff F."/>
            <person name="Araki T."/>
            <person name="Arteaga-Vazquez M.A."/>
            <person name="Balasubrmanian S."/>
            <person name="Bauer D."/>
            <person name="Boehm C.R."/>
            <person name="Briginshaw L."/>
            <person name="Caballero-Perez J."/>
            <person name="Catarino B."/>
            <person name="Chen F."/>
            <person name="Chiyoda S."/>
            <person name="Chovatia M."/>
            <person name="Davies K.M."/>
            <person name="Delmans M."/>
            <person name="Demura T."/>
            <person name="Dierschke T."/>
            <person name="Dolan L."/>
            <person name="Dorantes-Acosta A.E."/>
            <person name="Eklund D.M."/>
            <person name="Florent S.N."/>
            <person name="Flores-Sandoval E."/>
            <person name="Fujiyama A."/>
            <person name="Fukuzawa H."/>
            <person name="Galik B."/>
            <person name="Grimanelli D."/>
            <person name="Grimwood J."/>
            <person name="Grossniklaus U."/>
            <person name="Hamada T."/>
            <person name="Haseloff J."/>
            <person name="Hetherington A.J."/>
            <person name="Higo A."/>
            <person name="Hirakawa Y."/>
            <person name="Hundley H.N."/>
            <person name="Ikeda Y."/>
            <person name="Inoue K."/>
            <person name="Inoue S."/>
            <person name="Ishida S."/>
            <person name="Jia Q."/>
            <person name="Kakita M."/>
            <person name="Kanazawa T."/>
            <person name="Kawai Y."/>
            <person name="Kawashima T."/>
            <person name="Kennedy M."/>
            <person name="Kinose K."/>
            <person name="Kinoshita T."/>
            <person name="Kohara Y."/>
            <person name="Koide E."/>
            <person name="Komatsu K."/>
            <person name="Kopischke S."/>
            <person name="Kubo M."/>
            <person name="Kyozuka J."/>
            <person name="Lagercrantz U."/>
            <person name="Lin S.S."/>
            <person name="Lindquist E."/>
            <person name="Lipzen A.M."/>
            <person name="Lu C."/>
            <person name="Luna E.D."/>
            <person name="Martienssen R.A."/>
            <person name="Minamino N."/>
            <person name="Mizutani M."/>
            <person name="Mizutani M."/>
            <person name="Mochizuki N."/>
            <person name="Monte I."/>
            <person name="Mosher R."/>
            <person name="Nagasaki H."/>
            <person name="Nakagami H."/>
            <person name="Naramoto S."/>
            <person name="Nishitani K."/>
            <person name="Ohtani M."/>
            <person name="Okamoto T."/>
            <person name="Okumura M."/>
            <person name="Phillips J."/>
            <person name="Pollak B."/>
            <person name="Reinders A."/>
            <person name="Roevekamp M."/>
            <person name="Sano R."/>
            <person name="Sawa S."/>
            <person name="Schmid M.W."/>
            <person name="Shirakawa M."/>
            <person name="Solano R."/>
            <person name="Spunde A."/>
            <person name="Suetsugu N."/>
            <person name="Sugano S."/>
            <person name="Sugiyama A."/>
            <person name="Sun R."/>
            <person name="Suzuki Y."/>
            <person name="Takenaka M."/>
            <person name="Takezawa D."/>
            <person name="Tomogane H."/>
            <person name="Tsuzuki M."/>
            <person name="Ueda T."/>
            <person name="Umeda M."/>
            <person name="Ward J.M."/>
            <person name="Watanabe Y."/>
            <person name="Yazaki K."/>
            <person name="Yokoyama R."/>
            <person name="Yoshitake Y."/>
            <person name="Yotsui I."/>
            <person name="Zachgo S."/>
            <person name="Schmutz J."/>
        </authorList>
    </citation>
    <scope>NUCLEOTIDE SEQUENCE [LARGE SCALE GENOMIC DNA]</scope>
    <source>
        <strain evidence="1">Tak-1</strain>
    </source>
</reference>
<reference evidence="2" key="1">
    <citation type="journal article" date="2017" name="Cell">
        <title>Insights into land plant evolution garnered from the Marchantia polymorpha genome.</title>
        <authorList>
            <person name="Bowman J.L."/>
            <person name="Kohchi T."/>
            <person name="Yamato K.T."/>
            <person name="Jenkins J."/>
            <person name="Shu S."/>
            <person name="Ishizaki K."/>
            <person name="Yamaoka S."/>
            <person name="Nishihama R."/>
            <person name="Nakamura Y."/>
            <person name="Berger F."/>
            <person name="Adam C."/>
            <person name="Aki S.S."/>
            <person name="Althoff F."/>
            <person name="Araki T."/>
            <person name="Arteaga-Vazquez M.A."/>
            <person name="Balasubrmanian S."/>
            <person name="Barry K."/>
            <person name="Bauer D."/>
            <person name="Boehm C.R."/>
            <person name="Briginshaw L."/>
            <person name="Caballero-Perez J."/>
            <person name="Catarino B."/>
            <person name="Chen F."/>
            <person name="Chiyoda S."/>
            <person name="Chovatia M."/>
            <person name="Davies K.M."/>
            <person name="Delmans M."/>
            <person name="Demura T."/>
            <person name="Dierschke T."/>
            <person name="Dolan L."/>
            <person name="Dorantes-Acosta A.E."/>
            <person name="Eklund D.M."/>
            <person name="Florent S.N."/>
            <person name="Flores-Sandoval E."/>
            <person name="Fujiyama A."/>
            <person name="Fukuzawa H."/>
            <person name="Galik B."/>
            <person name="Grimanelli D."/>
            <person name="Grimwood J."/>
            <person name="Grossniklaus U."/>
            <person name="Hamada T."/>
            <person name="Haseloff J."/>
            <person name="Hetherington A.J."/>
            <person name="Higo A."/>
            <person name="Hirakawa Y."/>
            <person name="Hundley H.N."/>
            <person name="Ikeda Y."/>
            <person name="Inoue K."/>
            <person name="Inoue S.I."/>
            <person name="Ishida S."/>
            <person name="Jia Q."/>
            <person name="Kakita M."/>
            <person name="Kanazawa T."/>
            <person name="Kawai Y."/>
            <person name="Kawashima T."/>
            <person name="Kennedy M."/>
            <person name="Kinose K."/>
            <person name="Kinoshita T."/>
            <person name="Kohara Y."/>
            <person name="Koide E."/>
            <person name="Komatsu K."/>
            <person name="Kopischke S."/>
            <person name="Kubo M."/>
            <person name="Kyozuka J."/>
            <person name="Lagercrantz U."/>
            <person name="Lin S.S."/>
            <person name="Lindquist E."/>
            <person name="Lipzen A.M."/>
            <person name="Lu C.W."/>
            <person name="De Luna E."/>
            <person name="Martienssen R.A."/>
            <person name="Minamino N."/>
            <person name="Mizutani M."/>
            <person name="Mizutani M."/>
            <person name="Mochizuki N."/>
            <person name="Monte I."/>
            <person name="Mosher R."/>
            <person name="Nagasaki H."/>
            <person name="Nakagami H."/>
            <person name="Naramoto S."/>
            <person name="Nishitani K."/>
            <person name="Ohtani M."/>
            <person name="Okamoto T."/>
            <person name="Okumura M."/>
            <person name="Phillips J."/>
            <person name="Pollak B."/>
            <person name="Reinders A."/>
            <person name="Rovekamp M."/>
            <person name="Sano R."/>
            <person name="Sawa S."/>
            <person name="Schmid M.W."/>
            <person name="Shirakawa M."/>
            <person name="Solano R."/>
            <person name="Spunde A."/>
            <person name="Suetsugu N."/>
            <person name="Sugano S."/>
            <person name="Sugiyama A."/>
            <person name="Sun R."/>
            <person name="Suzuki Y."/>
            <person name="Takenaka M."/>
            <person name="Takezawa D."/>
            <person name="Tomogane H."/>
            <person name="Tsuzuki M."/>
            <person name="Ueda T."/>
            <person name="Umeda M."/>
            <person name="Ward J.M."/>
            <person name="Watanabe Y."/>
            <person name="Yazaki K."/>
            <person name="Yokoyama R."/>
            <person name="Yoshitake Y."/>
            <person name="Yotsui I."/>
            <person name="Zachgo S."/>
            <person name="Schmutz J."/>
        </authorList>
    </citation>
    <scope>NUCLEOTIDE SEQUENCE [LARGE SCALE GENOMIC DNA]</scope>
    <source>
        <strain evidence="2">Tak-1</strain>
    </source>
</reference>
<organism evidence="1 2">
    <name type="scientific">Marchantia polymorpha</name>
    <name type="common">Common liverwort</name>
    <name type="synonym">Marchantia aquatica</name>
    <dbReference type="NCBI Taxonomy" id="3197"/>
    <lineage>
        <taxon>Eukaryota</taxon>
        <taxon>Viridiplantae</taxon>
        <taxon>Streptophyta</taxon>
        <taxon>Embryophyta</taxon>
        <taxon>Marchantiophyta</taxon>
        <taxon>Marchantiopsida</taxon>
        <taxon>Marchantiidae</taxon>
        <taxon>Marchantiales</taxon>
        <taxon>Marchantiaceae</taxon>
        <taxon>Marchantia</taxon>
    </lineage>
</organism>
<dbReference type="Gramene" id="Mp7g12560.1">
    <property type="protein sequence ID" value="Mp7g12560.1.cds"/>
    <property type="gene ID" value="Mp7g12560"/>
</dbReference>
<dbReference type="EMBL" id="KZ772675">
    <property type="protein sequence ID" value="PTQ49409.1"/>
    <property type="molecule type" value="Genomic_DNA"/>
</dbReference>
<accession>A0A2R6XTJ5</accession>
<name>A0A2R6XTJ5_MARPO</name>
<dbReference type="AlphaFoldDB" id="A0A2R6XTJ5"/>
<proteinExistence type="predicted"/>
<dbReference type="EMBL" id="KZ772675">
    <property type="protein sequence ID" value="PTQ49408.1"/>
    <property type="molecule type" value="Genomic_DNA"/>
</dbReference>
<sequence length="66" mass="7685">MRINLKRYDCNIHRKKNNSRTVREACPKAHQHNEDLHEDHEHTLAIVGLQYNIEDSSSGVESDSML</sequence>
<dbReference type="Proteomes" id="UP000244005">
    <property type="component" value="Unassembled WGS sequence"/>
</dbReference>
<evidence type="ECO:0000313" key="1">
    <source>
        <dbReference type="EMBL" id="PTQ49409.1"/>
    </source>
</evidence>
<keyword evidence="2" id="KW-1185">Reference proteome</keyword>
<gene>
    <name evidence="1" type="ORF">MARPO_0003s0264</name>
</gene>